<proteinExistence type="inferred from homology"/>
<keyword evidence="3 5" id="KW-0378">Hydrolase</keyword>
<dbReference type="GO" id="GO:0006508">
    <property type="term" value="P:proteolysis"/>
    <property type="evidence" value="ECO:0007669"/>
    <property type="project" value="UniProtKB-KW"/>
</dbReference>
<keyword evidence="4 5" id="KW-0720">Serine protease</keyword>
<dbReference type="Gene3D" id="3.90.226.10">
    <property type="entry name" value="2-enoyl-CoA Hydratase, Chain A, domain 1"/>
    <property type="match status" value="1"/>
</dbReference>
<dbReference type="SMART" id="SM00245">
    <property type="entry name" value="TSPc"/>
    <property type="match status" value="1"/>
</dbReference>
<keyword evidence="2 5" id="KW-0645">Protease</keyword>
<evidence type="ECO:0000256" key="1">
    <source>
        <dbReference type="ARBA" id="ARBA00009179"/>
    </source>
</evidence>
<dbReference type="InterPro" id="IPR004447">
    <property type="entry name" value="Peptidase_S41A"/>
</dbReference>
<dbReference type="AlphaFoldDB" id="A0A2U0UK67"/>
<evidence type="ECO:0000259" key="6">
    <source>
        <dbReference type="SMART" id="SM00228"/>
    </source>
</evidence>
<dbReference type="OrthoDB" id="9812068at2"/>
<dbReference type="InterPro" id="IPR001478">
    <property type="entry name" value="PDZ"/>
</dbReference>
<comment type="similarity">
    <text evidence="1 5">Belongs to the peptidase S41A family.</text>
</comment>
<evidence type="ECO:0000259" key="7">
    <source>
        <dbReference type="SMART" id="SM00245"/>
    </source>
</evidence>
<dbReference type="Proteomes" id="UP000245870">
    <property type="component" value="Unassembled WGS sequence"/>
</dbReference>
<dbReference type="InterPro" id="IPR029045">
    <property type="entry name" value="ClpP/crotonase-like_dom_sf"/>
</dbReference>
<dbReference type="SUPFAM" id="SSF50156">
    <property type="entry name" value="PDZ domain-like"/>
    <property type="match status" value="1"/>
</dbReference>
<evidence type="ECO:0000256" key="4">
    <source>
        <dbReference type="ARBA" id="ARBA00022825"/>
    </source>
</evidence>
<dbReference type="GO" id="GO:0008236">
    <property type="term" value="F:serine-type peptidase activity"/>
    <property type="evidence" value="ECO:0007669"/>
    <property type="project" value="UniProtKB-KW"/>
</dbReference>
<gene>
    <name evidence="8" type="ORF">C7379_103123</name>
</gene>
<keyword evidence="9" id="KW-1185">Reference proteome</keyword>
<dbReference type="InterPro" id="IPR041489">
    <property type="entry name" value="PDZ_6"/>
</dbReference>
<dbReference type="Pfam" id="PF17820">
    <property type="entry name" value="PDZ_6"/>
    <property type="match status" value="1"/>
</dbReference>
<dbReference type="GO" id="GO:0004175">
    <property type="term" value="F:endopeptidase activity"/>
    <property type="evidence" value="ECO:0007669"/>
    <property type="project" value="TreeGrafter"/>
</dbReference>
<dbReference type="SUPFAM" id="SSF52096">
    <property type="entry name" value="ClpP/crotonase"/>
    <property type="match status" value="1"/>
</dbReference>
<dbReference type="GO" id="GO:0007165">
    <property type="term" value="P:signal transduction"/>
    <property type="evidence" value="ECO:0007669"/>
    <property type="project" value="TreeGrafter"/>
</dbReference>
<evidence type="ECO:0000313" key="9">
    <source>
        <dbReference type="Proteomes" id="UP000245870"/>
    </source>
</evidence>
<dbReference type="Pfam" id="PF03572">
    <property type="entry name" value="Peptidase_S41"/>
    <property type="match status" value="1"/>
</dbReference>
<evidence type="ECO:0000256" key="2">
    <source>
        <dbReference type="ARBA" id="ARBA00022670"/>
    </source>
</evidence>
<evidence type="ECO:0000256" key="3">
    <source>
        <dbReference type="ARBA" id="ARBA00022801"/>
    </source>
</evidence>
<organism evidence="8 9">
    <name type="scientific">Hallella colorans</name>
    <dbReference type="NCBI Taxonomy" id="1703337"/>
    <lineage>
        <taxon>Bacteria</taxon>
        <taxon>Pseudomonadati</taxon>
        <taxon>Bacteroidota</taxon>
        <taxon>Bacteroidia</taxon>
        <taxon>Bacteroidales</taxon>
        <taxon>Prevotellaceae</taxon>
        <taxon>Hallella</taxon>
    </lineage>
</organism>
<dbReference type="InterPro" id="IPR005151">
    <property type="entry name" value="Tail-specific_protease"/>
</dbReference>
<dbReference type="Gene3D" id="2.30.42.10">
    <property type="match status" value="1"/>
</dbReference>
<accession>A0A2U0UK67</accession>
<dbReference type="CDD" id="cd07560">
    <property type="entry name" value="Peptidase_S41_CPP"/>
    <property type="match status" value="1"/>
</dbReference>
<sequence length="569" mass="64051">MKHINSYLKWLKQSHKTHLTIAISMLLVMTTHAQDNDHLFKVAKNLDVFNTIYKNLDMIYVDTLDADEVIGNGIDAMLRSLDPYTEYYSEQKNKEVKMMLQGKYAGIGALIRYNYKLGRVCIDEPYENMPAAEAGLKKGDIILSIDGEDMTTRDNSYVSNHLRGDAGTTFELKIMRPSTNKTMKFKIRRRSIKLPSVPYYGLQPDGMGYLNLNGFTEGCGKDVRNAVIEMKRSGMKGLVLDLRGNGGGSEMEAVNVVNCFIPKGKLVVSNRGKLKSVNRDYKTTVEPVDSLMPIVVLVNGNSASSSEITSGALQDLDRAVVMGTKTYGKGLVQTLIDLPYNGQMKLTTHKYYIPSGRCIQKIKYRHENGGSTEEKADSLAKTFYTANGRPVKDSGGIEPDVEVKSDSLPNIAYYLVNVRDSSEVLQTFEIDYIAKHPTIAPAAKFDLSDADYERFKQLAITNNFKYDAISEKTLDNLVKVAKFEGYYDDARDEFETLRKKLKPNLAKDLEYNKKKIKQIINSDIVSAYYFQRGAIENALKNDAQVQAAFEMLKDHDRYRSILAPKQTVK</sequence>
<protein>
    <submittedName>
        <fullName evidence="8">Carboxyl-terminal processing protease</fullName>
    </submittedName>
</protein>
<reference evidence="8 9" key="1">
    <citation type="submission" date="2018-05" db="EMBL/GenBank/DDBJ databases">
        <title>Genomic Encyclopedia of Type Strains, Phase IV (KMG-IV): sequencing the most valuable type-strain genomes for metagenomic binning, comparative biology and taxonomic classification.</title>
        <authorList>
            <person name="Goeker M."/>
        </authorList>
    </citation>
    <scope>NUCLEOTIDE SEQUENCE [LARGE SCALE GENOMIC DNA]</scope>
    <source>
        <strain evidence="8 9">DSM 100333</strain>
    </source>
</reference>
<dbReference type="CDD" id="cd06782">
    <property type="entry name" value="cpPDZ_CPP-like"/>
    <property type="match status" value="1"/>
</dbReference>
<dbReference type="EMBL" id="QENY01000003">
    <property type="protein sequence ID" value="PVX57999.1"/>
    <property type="molecule type" value="Genomic_DNA"/>
</dbReference>
<evidence type="ECO:0000313" key="8">
    <source>
        <dbReference type="EMBL" id="PVX57999.1"/>
    </source>
</evidence>
<dbReference type="Gene3D" id="3.30.750.44">
    <property type="match status" value="1"/>
</dbReference>
<dbReference type="SMART" id="SM00228">
    <property type="entry name" value="PDZ"/>
    <property type="match status" value="1"/>
</dbReference>
<feature type="domain" description="PDZ" evidence="6">
    <location>
        <begin position="105"/>
        <end position="178"/>
    </location>
</feature>
<dbReference type="NCBIfam" id="TIGR00225">
    <property type="entry name" value="prc"/>
    <property type="match status" value="1"/>
</dbReference>
<dbReference type="InterPro" id="IPR036034">
    <property type="entry name" value="PDZ_sf"/>
</dbReference>
<dbReference type="GO" id="GO:0030288">
    <property type="term" value="C:outer membrane-bounded periplasmic space"/>
    <property type="evidence" value="ECO:0007669"/>
    <property type="project" value="TreeGrafter"/>
</dbReference>
<dbReference type="PANTHER" id="PTHR32060:SF30">
    <property type="entry name" value="CARBOXY-TERMINAL PROCESSING PROTEASE CTPA"/>
    <property type="match status" value="1"/>
</dbReference>
<dbReference type="PANTHER" id="PTHR32060">
    <property type="entry name" value="TAIL-SPECIFIC PROTEASE"/>
    <property type="match status" value="1"/>
</dbReference>
<name>A0A2U0UK67_9BACT</name>
<comment type="caution">
    <text evidence="8">The sequence shown here is derived from an EMBL/GenBank/DDBJ whole genome shotgun (WGS) entry which is preliminary data.</text>
</comment>
<feature type="domain" description="Tail specific protease" evidence="7">
    <location>
        <begin position="180"/>
        <end position="363"/>
    </location>
</feature>
<evidence type="ECO:0000256" key="5">
    <source>
        <dbReference type="RuleBase" id="RU004404"/>
    </source>
</evidence>